<dbReference type="PROSITE" id="PS51192">
    <property type="entry name" value="HELICASE_ATP_BIND_1"/>
    <property type="match status" value="1"/>
</dbReference>
<dbReference type="PANTHER" id="PTHR47961:SF6">
    <property type="entry name" value="DNA-DIRECTED DNA POLYMERASE"/>
    <property type="match status" value="1"/>
</dbReference>
<protein>
    <recommendedName>
        <fullName evidence="9">Helicase</fullName>
    </recommendedName>
</protein>
<dbReference type="InterPro" id="IPR014001">
    <property type="entry name" value="Helicase_ATP-bd"/>
</dbReference>
<evidence type="ECO:0000259" key="6">
    <source>
        <dbReference type="PROSITE" id="PS51194"/>
    </source>
</evidence>
<feature type="domain" description="Helicase C-terminal" evidence="6">
    <location>
        <begin position="374"/>
        <end position="556"/>
    </location>
</feature>
<sequence>MHTPREEYLSEAISRDLETSDYLKEIFNDLLYNYSLKLFHINTLEKEFNIKHGLRFADLLSKSLLPSLSAKHKSWAQEIIILLNLLHPDDPNVKYYLGNILSTLGNFRGLQTEVAKGFQSLDPLDSIYFDYDKQNHQIPGVENAYFFHDQKLVYDGLQRKYFSYSGPTSMGKSFVVQTYIENEIRMGEKRNFAILVPTKALINEIKSNLISSLKEKLQESNYKIVTSAEDIALKTMHNFIFVMTPERFLYLLLSKNNANIDFLFIDEAHKISERGGRSTYYYKILSILAERDQKPNIVFASPNIPNPEVYLKLIPKKDIISSAKENYGIDRLSTEYSPVCQFKFLIDLMDHTVAYYDEYSKTSTIVNSNLNNLSFNEILSKLGAAKQNLVYCSAKNKVLQMAEQYSKDLPYLNNEELDSLSNDIANSVHKDCYLADFVKKGVAYHVGYLPSTIRLRIERCFEKGILKTIFCTSTLIEGINLPADNLFITSYKNGRSNLAEVEFRNLIGRVGRIKYGLFGNVFLVRNDEATNNEKYLELLETKIPNQQVSIDLKPNQKLLNSIVEDLMRGDIELSKTQKKANDKEFDAARKFSLILIRDIAVDRQSPTMQAFIEAGALSEERKNDIKEKFPEIKTGDDITISFDQQNNLKKAIQSGLKYPEIDSDGKVDYQKVVVFLEKLSNIFKWNIYERSTLGKVGKDGSNRVLRWYALILIRWISGNGLNTILGHILSYKSKHPETGVWVDGNPIADFYNGSIAHRNYVMASTMSEIEDVILFRLCNYFRKFSSEYKEINGVDHFDNDWYEFIEYGTTNKVMIYLQQLGFSRETALYIKKGGKYHFYEWEDDIVLDKDLLESTNIGIATEAKDVKYNYPDLFL</sequence>
<dbReference type="OrthoDB" id="9815222at2"/>
<dbReference type="RefSeq" id="WP_075818670.1">
    <property type="nucleotide sequence ID" value="NZ_CAPNHH010000003.1"/>
</dbReference>
<dbReference type="EMBL" id="MPJW01000098">
    <property type="protein sequence ID" value="OLU40781.1"/>
    <property type="molecule type" value="Genomic_DNA"/>
</dbReference>
<dbReference type="InterPro" id="IPR011545">
    <property type="entry name" value="DEAD/DEAH_box_helicase_dom"/>
</dbReference>
<dbReference type="GO" id="GO:0005524">
    <property type="term" value="F:ATP binding"/>
    <property type="evidence" value="ECO:0007669"/>
    <property type="project" value="UniProtKB-KW"/>
</dbReference>
<feature type="domain" description="Helicase ATP-binding" evidence="5">
    <location>
        <begin position="153"/>
        <end position="322"/>
    </location>
</feature>
<evidence type="ECO:0000313" key="8">
    <source>
        <dbReference type="Proteomes" id="UP000186341"/>
    </source>
</evidence>
<keyword evidence="1" id="KW-0547">Nucleotide-binding</keyword>
<dbReference type="GO" id="GO:0016787">
    <property type="term" value="F:hydrolase activity"/>
    <property type="evidence" value="ECO:0007669"/>
    <property type="project" value="UniProtKB-KW"/>
</dbReference>
<evidence type="ECO:0000256" key="4">
    <source>
        <dbReference type="ARBA" id="ARBA00022840"/>
    </source>
</evidence>
<evidence type="ECO:0000256" key="1">
    <source>
        <dbReference type="ARBA" id="ARBA00022741"/>
    </source>
</evidence>
<comment type="caution">
    <text evidence="7">The sequence shown here is derived from an EMBL/GenBank/DDBJ whole genome shotgun (WGS) entry which is preliminary data.</text>
</comment>
<name>A0A1U7NH15_9FIRM</name>
<dbReference type="GO" id="GO:0003676">
    <property type="term" value="F:nucleic acid binding"/>
    <property type="evidence" value="ECO:0007669"/>
    <property type="project" value="InterPro"/>
</dbReference>
<dbReference type="SMART" id="SM00487">
    <property type="entry name" value="DEXDc"/>
    <property type="match status" value="1"/>
</dbReference>
<reference evidence="7 8" key="1">
    <citation type="submission" date="2016-11" db="EMBL/GenBank/DDBJ databases">
        <title>Description of two novel members of the family Erysipelotrichaceae: Ileibacterium lipovorans gen. nov., sp. nov. and Dubosiella newyorkensis, gen. nov., sp. nov.</title>
        <authorList>
            <person name="Cox L.M."/>
            <person name="Sohn J."/>
            <person name="Tyrrell K.L."/>
            <person name="Citron D.M."/>
            <person name="Lawson P.A."/>
            <person name="Patel N.B."/>
            <person name="Iizumi T."/>
            <person name="Perez-Perez G.I."/>
            <person name="Goldstein E.J."/>
            <person name="Blaser M.J."/>
        </authorList>
    </citation>
    <scope>NUCLEOTIDE SEQUENCE [LARGE SCALE GENOMIC DNA]</scope>
    <source>
        <strain evidence="7 8">NYU-BL-A3</strain>
    </source>
</reference>
<dbReference type="PANTHER" id="PTHR47961">
    <property type="entry name" value="DNA POLYMERASE THETA, PUTATIVE (AFU_ORTHOLOGUE AFUA_1G05260)-RELATED"/>
    <property type="match status" value="1"/>
</dbReference>
<dbReference type="Pfam" id="PF00270">
    <property type="entry name" value="DEAD"/>
    <property type="match status" value="1"/>
</dbReference>
<evidence type="ECO:0000256" key="3">
    <source>
        <dbReference type="ARBA" id="ARBA00022806"/>
    </source>
</evidence>
<evidence type="ECO:0000313" key="7">
    <source>
        <dbReference type="EMBL" id="OLU40781.1"/>
    </source>
</evidence>
<dbReference type="SUPFAM" id="SSF52540">
    <property type="entry name" value="P-loop containing nucleoside triphosphate hydrolases"/>
    <property type="match status" value="2"/>
</dbReference>
<evidence type="ECO:0008006" key="9">
    <source>
        <dbReference type="Google" id="ProtNLM"/>
    </source>
</evidence>
<dbReference type="SMART" id="SM00490">
    <property type="entry name" value="HELICc"/>
    <property type="match status" value="1"/>
</dbReference>
<dbReference type="GeneID" id="82202424"/>
<proteinExistence type="predicted"/>
<evidence type="ECO:0000256" key="2">
    <source>
        <dbReference type="ARBA" id="ARBA00022801"/>
    </source>
</evidence>
<dbReference type="InterPro" id="IPR001650">
    <property type="entry name" value="Helicase_C-like"/>
</dbReference>
<dbReference type="AlphaFoldDB" id="A0A1U7NH15"/>
<dbReference type="GO" id="GO:0004386">
    <property type="term" value="F:helicase activity"/>
    <property type="evidence" value="ECO:0007669"/>
    <property type="project" value="UniProtKB-KW"/>
</dbReference>
<organism evidence="7 8">
    <name type="scientific">Ileibacterium valens</name>
    <dbReference type="NCBI Taxonomy" id="1862668"/>
    <lineage>
        <taxon>Bacteria</taxon>
        <taxon>Bacillati</taxon>
        <taxon>Bacillota</taxon>
        <taxon>Erysipelotrichia</taxon>
        <taxon>Erysipelotrichales</taxon>
        <taxon>Erysipelotrichaceae</taxon>
        <taxon>Ileibacterium</taxon>
    </lineage>
</organism>
<keyword evidence="4" id="KW-0067">ATP-binding</keyword>
<gene>
    <name evidence="7" type="ORF">BO222_04240</name>
</gene>
<dbReference type="InterPro" id="IPR027417">
    <property type="entry name" value="P-loop_NTPase"/>
</dbReference>
<dbReference type="PROSITE" id="PS51194">
    <property type="entry name" value="HELICASE_CTER"/>
    <property type="match status" value="1"/>
</dbReference>
<dbReference type="Proteomes" id="UP000186341">
    <property type="component" value="Unassembled WGS sequence"/>
</dbReference>
<dbReference type="Gene3D" id="3.40.50.300">
    <property type="entry name" value="P-loop containing nucleotide triphosphate hydrolases"/>
    <property type="match status" value="2"/>
</dbReference>
<dbReference type="InterPro" id="IPR050474">
    <property type="entry name" value="Hel308_SKI2-like"/>
</dbReference>
<keyword evidence="8" id="KW-1185">Reference proteome</keyword>
<evidence type="ECO:0000259" key="5">
    <source>
        <dbReference type="PROSITE" id="PS51192"/>
    </source>
</evidence>
<keyword evidence="2" id="KW-0378">Hydrolase</keyword>
<accession>A0A1U7NH15</accession>
<keyword evidence="3" id="KW-0347">Helicase</keyword>